<evidence type="ECO:0000256" key="1">
    <source>
        <dbReference type="SAM" id="Phobius"/>
    </source>
</evidence>
<keyword evidence="1" id="KW-1133">Transmembrane helix</keyword>
<accession>A0A1H1Q2C9</accession>
<keyword evidence="1" id="KW-0812">Transmembrane</keyword>
<dbReference type="EMBL" id="LT629776">
    <property type="protein sequence ID" value="SDS17554.1"/>
    <property type="molecule type" value="Genomic_DNA"/>
</dbReference>
<reference evidence="2 3" key="1">
    <citation type="submission" date="2016-10" db="EMBL/GenBank/DDBJ databases">
        <authorList>
            <person name="de Groot N.N."/>
        </authorList>
    </citation>
    <scope>NUCLEOTIDE SEQUENCE [LARGE SCALE GENOMIC DNA]</scope>
    <source>
        <strain evidence="2 3">DSM 22126</strain>
    </source>
</reference>
<gene>
    <name evidence="2" type="ORF">SAMN04489860_0968</name>
</gene>
<proteinExistence type="predicted"/>
<feature type="transmembrane region" description="Helical" evidence="1">
    <location>
        <begin position="92"/>
        <end position="118"/>
    </location>
</feature>
<dbReference type="STRING" id="545619.SAMN04489860_0968"/>
<keyword evidence="1" id="KW-0472">Membrane</keyword>
<dbReference type="AlphaFoldDB" id="A0A1H1Q2C9"/>
<dbReference type="eggNOG" id="ENOG5034A7U">
    <property type="taxonomic scope" value="Bacteria"/>
</dbReference>
<dbReference type="RefSeq" id="WP_083371782.1">
    <property type="nucleotide sequence ID" value="NZ_LT629776.1"/>
</dbReference>
<protein>
    <submittedName>
        <fullName evidence="2">Uncharacterized protein</fullName>
    </submittedName>
</protein>
<evidence type="ECO:0000313" key="2">
    <source>
        <dbReference type="EMBL" id="SDS17554.1"/>
    </source>
</evidence>
<evidence type="ECO:0000313" key="3">
    <source>
        <dbReference type="Proteomes" id="UP000185663"/>
    </source>
</evidence>
<name>A0A1H1Q2C9_9CELL</name>
<sequence>MHPGHRGATRPTPYGGGLLTGVVLAVLGVVTGLATLASVHGYAVVHRCVDIGATGAAWGMRLALVRDSAACPAGEVAVGGTTDAAVHVVGALAVSVLVAHVAALCVAVGAGAAVARAVTRFRAAARRRLVALVRTAGAVPADDRADVPVLGRRSAAVARAVHGAAVTWRGPPALSVP</sequence>
<dbReference type="Proteomes" id="UP000185663">
    <property type="component" value="Chromosome I"/>
</dbReference>
<keyword evidence="3" id="KW-1185">Reference proteome</keyword>
<organism evidence="2 3">
    <name type="scientific">Paraoerskovia marina</name>
    <dbReference type="NCBI Taxonomy" id="545619"/>
    <lineage>
        <taxon>Bacteria</taxon>
        <taxon>Bacillati</taxon>
        <taxon>Actinomycetota</taxon>
        <taxon>Actinomycetes</taxon>
        <taxon>Micrococcales</taxon>
        <taxon>Cellulomonadaceae</taxon>
        <taxon>Paraoerskovia</taxon>
    </lineage>
</organism>
<feature type="transmembrane region" description="Helical" evidence="1">
    <location>
        <begin position="12"/>
        <end position="37"/>
    </location>
</feature>